<dbReference type="SUPFAM" id="SSF48452">
    <property type="entry name" value="TPR-like"/>
    <property type="match status" value="1"/>
</dbReference>
<dbReference type="InterPro" id="IPR033985">
    <property type="entry name" value="SusD-like_N"/>
</dbReference>
<accession>A0A095ZHK5</accession>
<dbReference type="Pfam" id="PF14322">
    <property type="entry name" value="SusD-like_3"/>
    <property type="match status" value="1"/>
</dbReference>
<comment type="similarity">
    <text evidence="2">Belongs to the SusD family.</text>
</comment>
<keyword evidence="3 6" id="KW-0732">Signal</keyword>
<organism evidence="9 10">
    <name type="scientific">Hoylesella buccalis DNF00853</name>
    <dbReference type="NCBI Taxonomy" id="1401074"/>
    <lineage>
        <taxon>Bacteria</taxon>
        <taxon>Pseudomonadati</taxon>
        <taxon>Bacteroidota</taxon>
        <taxon>Bacteroidia</taxon>
        <taxon>Bacteroidales</taxon>
        <taxon>Prevotellaceae</taxon>
        <taxon>Hoylesella</taxon>
    </lineage>
</organism>
<dbReference type="AlphaFoldDB" id="A0A095ZHK5"/>
<feature type="chain" id="PRO_5001922852" evidence="6">
    <location>
        <begin position="27"/>
        <end position="451"/>
    </location>
</feature>
<evidence type="ECO:0000313" key="9">
    <source>
        <dbReference type="EMBL" id="KGF33786.1"/>
    </source>
</evidence>
<evidence type="ECO:0000256" key="1">
    <source>
        <dbReference type="ARBA" id="ARBA00004442"/>
    </source>
</evidence>
<evidence type="ECO:0000256" key="6">
    <source>
        <dbReference type="SAM" id="SignalP"/>
    </source>
</evidence>
<evidence type="ECO:0000256" key="5">
    <source>
        <dbReference type="ARBA" id="ARBA00023237"/>
    </source>
</evidence>
<feature type="domain" description="SusD-like N-terminal" evidence="8">
    <location>
        <begin position="74"/>
        <end position="229"/>
    </location>
</feature>
<evidence type="ECO:0000259" key="7">
    <source>
        <dbReference type="Pfam" id="PF07980"/>
    </source>
</evidence>
<sequence length="451" mass="51948">MMMKKLQIFILCVGLSALMTSCDSFLDITPTGKVIAKTGEEYRAMLTYEYSTFPEDRGLMTLRSDEMELSPVVTDPNDYDTYFDIWRWNDNAPSPTTTSPNWRRYWHVIYIANYLIEHQNEITGYSQAEVRQLVGESYMLRAYCHFLLANMFSQPYTKVNPETTRGVPVLLEADVNAIPRCSSLKAVYDQVLADIAEAQKYLNVEKWDEGQTYRFNVISAQALKARVCLYKGDWQGALTAAQEVIKRHGELQDLNASNGLLPDHYKSVESIVALEQVMTNSYKKAGKPSQQFIAVFKKGDQRKTKYLERKGSQTYLLRKGGSNEYRCSFRSAETYLIAAEAAAQLNKLTEAKAYLTQLMSKRYKPSVIATYTAEVQEMNQQDLLTEIYLERFRELCFEGFRWDDLRRTTQPALTKTYKDQTFELKEHDARYTLRFPAEAVAANPNLEAWTK</sequence>
<evidence type="ECO:0000259" key="8">
    <source>
        <dbReference type="Pfam" id="PF14322"/>
    </source>
</evidence>
<gene>
    <name evidence="9" type="ORF">HMPREF2137_10205</name>
</gene>
<evidence type="ECO:0000313" key="10">
    <source>
        <dbReference type="Proteomes" id="UP000029556"/>
    </source>
</evidence>
<feature type="domain" description="RagB/SusD" evidence="7">
    <location>
        <begin position="289"/>
        <end position="420"/>
    </location>
</feature>
<dbReference type="Pfam" id="PF07980">
    <property type="entry name" value="SusD_RagB"/>
    <property type="match status" value="1"/>
</dbReference>
<dbReference type="Proteomes" id="UP000029556">
    <property type="component" value="Unassembled WGS sequence"/>
</dbReference>
<evidence type="ECO:0000256" key="3">
    <source>
        <dbReference type="ARBA" id="ARBA00022729"/>
    </source>
</evidence>
<dbReference type="EMBL" id="JRNN01000078">
    <property type="protein sequence ID" value="KGF33786.1"/>
    <property type="molecule type" value="Genomic_DNA"/>
</dbReference>
<keyword evidence="5" id="KW-0998">Cell outer membrane</keyword>
<reference evidence="9 10" key="1">
    <citation type="submission" date="2014-07" db="EMBL/GenBank/DDBJ databases">
        <authorList>
            <person name="McCorrison J."/>
            <person name="Sanka R."/>
            <person name="Torralba M."/>
            <person name="Gillis M."/>
            <person name="Haft D.H."/>
            <person name="Methe B."/>
            <person name="Sutton G."/>
            <person name="Nelson K.E."/>
        </authorList>
    </citation>
    <scope>NUCLEOTIDE SEQUENCE [LARGE SCALE GENOMIC DNA]</scope>
    <source>
        <strain evidence="9 10">DNF00853</strain>
    </source>
</reference>
<feature type="signal peptide" evidence="6">
    <location>
        <begin position="1"/>
        <end position="26"/>
    </location>
</feature>
<name>A0A095ZHK5_9BACT</name>
<evidence type="ECO:0000256" key="4">
    <source>
        <dbReference type="ARBA" id="ARBA00023136"/>
    </source>
</evidence>
<keyword evidence="4" id="KW-0472">Membrane</keyword>
<dbReference type="PROSITE" id="PS51257">
    <property type="entry name" value="PROKAR_LIPOPROTEIN"/>
    <property type="match status" value="1"/>
</dbReference>
<evidence type="ECO:0000256" key="2">
    <source>
        <dbReference type="ARBA" id="ARBA00006275"/>
    </source>
</evidence>
<dbReference type="InterPro" id="IPR012944">
    <property type="entry name" value="SusD_RagB_dom"/>
</dbReference>
<comment type="subcellular location">
    <subcellularLocation>
        <location evidence="1">Cell outer membrane</location>
    </subcellularLocation>
</comment>
<dbReference type="GO" id="GO:0009279">
    <property type="term" value="C:cell outer membrane"/>
    <property type="evidence" value="ECO:0007669"/>
    <property type="project" value="UniProtKB-SubCell"/>
</dbReference>
<comment type="caution">
    <text evidence="9">The sequence shown here is derived from an EMBL/GenBank/DDBJ whole genome shotgun (WGS) entry which is preliminary data.</text>
</comment>
<protein>
    <submittedName>
        <fullName evidence="9">Membrane protein</fullName>
    </submittedName>
</protein>
<dbReference type="InterPro" id="IPR011990">
    <property type="entry name" value="TPR-like_helical_dom_sf"/>
</dbReference>
<proteinExistence type="inferred from homology"/>
<dbReference type="Gene3D" id="1.25.40.390">
    <property type="match status" value="1"/>
</dbReference>